<evidence type="ECO:0000313" key="1">
    <source>
        <dbReference type="EMBL" id="OWY94643.1"/>
    </source>
</evidence>
<evidence type="ECO:0000313" key="2">
    <source>
        <dbReference type="Proteomes" id="UP000198211"/>
    </source>
</evidence>
<keyword evidence="2" id="KW-1185">Reference proteome</keyword>
<proteinExistence type="predicted"/>
<dbReference type="AlphaFoldDB" id="A0A225UNT4"/>
<feature type="non-terminal residue" evidence="1">
    <location>
        <position position="196"/>
    </location>
</feature>
<dbReference type="Proteomes" id="UP000198211">
    <property type="component" value="Unassembled WGS sequence"/>
</dbReference>
<protein>
    <submittedName>
        <fullName evidence="1">Uncharacterized protein</fullName>
    </submittedName>
</protein>
<dbReference type="OrthoDB" id="128787at2759"/>
<accession>A0A225UNT4</accession>
<reference evidence="2" key="1">
    <citation type="submission" date="2017-03" db="EMBL/GenBank/DDBJ databases">
        <title>Phytopthora megakarya and P. palmivora, two closely related causual agents of cacao black pod achieved similar genome size and gene model numbers by different mechanisms.</title>
        <authorList>
            <person name="Ali S."/>
            <person name="Shao J."/>
            <person name="Larry D.J."/>
            <person name="Kronmiller B."/>
            <person name="Shen D."/>
            <person name="Strem M.D."/>
            <person name="Melnick R.L."/>
            <person name="Guiltinan M.J."/>
            <person name="Tyler B.M."/>
            <person name="Meinhardt L.W."/>
            <person name="Bailey B.A."/>
        </authorList>
    </citation>
    <scope>NUCLEOTIDE SEQUENCE [LARGE SCALE GENOMIC DNA]</scope>
    <source>
        <strain evidence="2">zdho120</strain>
    </source>
</reference>
<organism evidence="1 2">
    <name type="scientific">Phytophthora megakarya</name>
    <dbReference type="NCBI Taxonomy" id="4795"/>
    <lineage>
        <taxon>Eukaryota</taxon>
        <taxon>Sar</taxon>
        <taxon>Stramenopiles</taxon>
        <taxon>Oomycota</taxon>
        <taxon>Peronosporomycetes</taxon>
        <taxon>Peronosporales</taxon>
        <taxon>Peronosporaceae</taxon>
        <taxon>Phytophthora</taxon>
    </lineage>
</organism>
<dbReference type="EMBL" id="NBNE01014052">
    <property type="protein sequence ID" value="OWY94643.1"/>
    <property type="molecule type" value="Genomic_DNA"/>
</dbReference>
<name>A0A225UNT4_9STRA</name>
<gene>
    <name evidence="1" type="ORF">PHMEG_00035572</name>
</gene>
<sequence>MYVNNLISLPPSRKKWLQTKSLQPAFKDVGGAYITARVCKRMIKNQPILYEIRRLDAMFQNHTHLLRIGVLQRGIESYRALSRTASKPTWQALIAATDIGNIPPDAVLEDLVEVEEEALPVEVYPDQLVHTSLKEVEANKKFDPRLQAEGPTDLYSHSDKTMTTQIRPESTYLFTHSASSILSAYISFLHLETGRE</sequence>
<comment type="caution">
    <text evidence="1">The sequence shown here is derived from an EMBL/GenBank/DDBJ whole genome shotgun (WGS) entry which is preliminary data.</text>
</comment>